<sequence>MAFFTLTLKTNKLVIIGKAYLTDEKRNEALKMAIHINIKEHTCSGAHVACVDVSQYALSTGKD</sequence>
<dbReference type="EMBL" id="UZAG01001198">
    <property type="protein sequence ID" value="VDO10700.1"/>
    <property type="molecule type" value="Genomic_DNA"/>
</dbReference>
<evidence type="ECO:0000313" key="3">
    <source>
        <dbReference type="WBParaSite" id="BTMF_0000230001-mRNA-1"/>
    </source>
</evidence>
<reference evidence="3" key="1">
    <citation type="submission" date="2017-02" db="UniProtKB">
        <authorList>
            <consortium name="WormBaseParasite"/>
        </authorList>
    </citation>
    <scope>IDENTIFICATION</scope>
</reference>
<dbReference type="AlphaFoldDB" id="A0A0R3Q7J6"/>
<keyword evidence="2" id="KW-1185">Reference proteome</keyword>
<evidence type="ECO:0000313" key="2">
    <source>
        <dbReference type="Proteomes" id="UP000280834"/>
    </source>
</evidence>
<accession>A0A0R3Q7J6</accession>
<reference evidence="1 2" key="2">
    <citation type="submission" date="2018-11" db="EMBL/GenBank/DDBJ databases">
        <authorList>
            <consortium name="Pathogen Informatics"/>
        </authorList>
    </citation>
    <scope>NUCLEOTIDE SEQUENCE [LARGE SCALE GENOMIC DNA]</scope>
</reference>
<gene>
    <name evidence="1" type="ORF">BTMF_LOCUS1628</name>
</gene>
<evidence type="ECO:0000313" key="1">
    <source>
        <dbReference type="EMBL" id="VDO10700.1"/>
    </source>
</evidence>
<organism evidence="3">
    <name type="scientific">Brugia timori</name>
    <dbReference type="NCBI Taxonomy" id="42155"/>
    <lineage>
        <taxon>Eukaryota</taxon>
        <taxon>Metazoa</taxon>
        <taxon>Ecdysozoa</taxon>
        <taxon>Nematoda</taxon>
        <taxon>Chromadorea</taxon>
        <taxon>Rhabditida</taxon>
        <taxon>Spirurina</taxon>
        <taxon>Spiruromorpha</taxon>
        <taxon>Filarioidea</taxon>
        <taxon>Onchocercidae</taxon>
        <taxon>Brugia</taxon>
    </lineage>
</organism>
<proteinExistence type="predicted"/>
<dbReference type="Proteomes" id="UP000280834">
    <property type="component" value="Unassembled WGS sequence"/>
</dbReference>
<name>A0A0R3Q7J6_9BILA</name>
<protein>
    <submittedName>
        <fullName evidence="3">BON domain-containing protein</fullName>
    </submittedName>
</protein>
<dbReference type="WBParaSite" id="BTMF_0000230001-mRNA-1">
    <property type="protein sequence ID" value="BTMF_0000230001-mRNA-1"/>
    <property type="gene ID" value="BTMF_0000230001"/>
</dbReference>